<dbReference type="InterPro" id="IPR006439">
    <property type="entry name" value="HAD-SF_hydro_IA"/>
</dbReference>
<dbReference type="Gene3D" id="1.10.150.240">
    <property type="entry name" value="Putative phosphatase, domain 2"/>
    <property type="match status" value="1"/>
</dbReference>
<dbReference type="NCBIfam" id="TIGR01549">
    <property type="entry name" value="HAD-SF-IA-v1"/>
    <property type="match status" value="1"/>
</dbReference>
<dbReference type="RefSeq" id="WP_212693952.1">
    <property type="nucleotide sequence ID" value="NZ_CP058649.1"/>
</dbReference>
<dbReference type="SFLD" id="SFLDS00003">
    <property type="entry name" value="Haloacid_Dehalogenase"/>
    <property type="match status" value="1"/>
</dbReference>
<dbReference type="InterPro" id="IPR036412">
    <property type="entry name" value="HAD-like_sf"/>
</dbReference>
<dbReference type="EMBL" id="CP058649">
    <property type="protein sequence ID" value="QUI23272.1"/>
    <property type="molecule type" value="Genomic_DNA"/>
</dbReference>
<evidence type="ECO:0000313" key="1">
    <source>
        <dbReference type="EMBL" id="QUI23272.1"/>
    </source>
</evidence>
<protein>
    <submittedName>
        <fullName evidence="1">HAD family phosphatase</fullName>
    </submittedName>
</protein>
<sequence>MLTDVKAVLFDLDGTLIDSMWLWKTIDIEYLGRYGIPLPDTLQDDIEGMSFTETAHYFKNTFQIPEPIDTIKKTWNDMAWEYYQNRVELKLGIQVFLEYLLASNMKMGIGSSNSNELVHVIIKKHAIDHYFTSIRTSCEVQKGKPHPDIYLKVADDLQVKPEECLVFEDIPNGIIAGKEAGMKVCAIYDNFSHKMDQQKRELADYYIKDYHELMTILKEGKGL</sequence>
<dbReference type="AlphaFoldDB" id="A0A8J8MKV2"/>
<organism evidence="1 2">
    <name type="scientific">Vallitalea pronyensis</name>
    <dbReference type="NCBI Taxonomy" id="1348613"/>
    <lineage>
        <taxon>Bacteria</taxon>
        <taxon>Bacillati</taxon>
        <taxon>Bacillota</taxon>
        <taxon>Clostridia</taxon>
        <taxon>Lachnospirales</taxon>
        <taxon>Vallitaleaceae</taxon>
        <taxon>Vallitalea</taxon>
    </lineage>
</organism>
<dbReference type="PANTHER" id="PTHR18901">
    <property type="entry name" value="2-DEOXYGLUCOSE-6-PHOSPHATE PHOSPHATASE 2"/>
    <property type="match status" value="1"/>
</dbReference>
<dbReference type="SFLD" id="SFLDG01135">
    <property type="entry name" value="C1.5.6:_HAD__Beta-PGM__Phospha"/>
    <property type="match status" value="1"/>
</dbReference>
<accession>A0A8J8MKV2</accession>
<dbReference type="InterPro" id="IPR041492">
    <property type="entry name" value="HAD_2"/>
</dbReference>
<dbReference type="PANTHER" id="PTHR18901:SF38">
    <property type="entry name" value="PSEUDOURIDINE-5'-PHOSPHATASE"/>
    <property type="match status" value="1"/>
</dbReference>
<gene>
    <name evidence="1" type="ORF">HZI73_13680</name>
</gene>
<evidence type="ECO:0000313" key="2">
    <source>
        <dbReference type="Proteomes" id="UP000683246"/>
    </source>
</evidence>
<dbReference type="NCBIfam" id="TIGR01509">
    <property type="entry name" value="HAD-SF-IA-v3"/>
    <property type="match status" value="1"/>
</dbReference>
<dbReference type="PRINTS" id="PR00413">
    <property type="entry name" value="HADHALOGNASE"/>
</dbReference>
<dbReference type="Proteomes" id="UP000683246">
    <property type="component" value="Chromosome"/>
</dbReference>
<reference evidence="1" key="1">
    <citation type="submission" date="2020-07" db="EMBL/GenBank/DDBJ databases">
        <title>Vallitalea pronyensis genome.</title>
        <authorList>
            <person name="Postec A."/>
        </authorList>
    </citation>
    <scope>NUCLEOTIDE SEQUENCE</scope>
    <source>
        <strain evidence="1">FatNI3</strain>
    </source>
</reference>
<name>A0A8J8MKV2_9FIRM</name>
<dbReference type="InterPro" id="IPR023198">
    <property type="entry name" value="PGP-like_dom2"/>
</dbReference>
<dbReference type="GO" id="GO:0016791">
    <property type="term" value="F:phosphatase activity"/>
    <property type="evidence" value="ECO:0007669"/>
    <property type="project" value="TreeGrafter"/>
</dbReference>
<keyword evidence="2" id="KW-1185">Reference proteome</keyword>
<dbReference type="Gene3D" id="3.40.50.1000">
    <property type="entry name" value="HAD superfamily/HAD-like"/>
    <property type="match status" value="1"/>
</dbReference>
<dbReference type="SFLD" id="SFLDG01129">
    <property type="entry name" value="C1.5:_HAD__Beta-PGM__Phosphata"/>
    <property type="match status" value="1"/>
</dbReference>
<dbReference type="SUPFAM" id="SSF56784">
    <property type="entry name" value="HAD-like"/>
    <property type="match status" value="1"/>
</dbReference>
<dbReference type="CDD" id="cd07505">
    <property type="entry name" value="HAD_BPGM-like"/>
    <property type="match status" value="1"/>
</dbReference>
<proteinExistence type="predicted"/>
<dbReference type="Pfam" id="PF13419">
    <property type="entry name" value="HAD_2"/>
    <property type="match status" value="1"/>
</dbReference>
<dbReference type="KEGG" id="vpy:HZI73_13680"/>
<dbReference type="InterPro" id="IPR023214">
    <property type="entry name" value="HAD_sf"/>
</dbReference>